<keyword evidence="5" id="KW-0963">Cytoplasm</keyword>
<evidence type="ECO:0000313" key="14">
    <source>
        <dbReference type="EMBL" id="BFO19530.1"/>
    </source>
</evidence>
<dbReference type="SUPFAM" id="SSF53784">
    <property type="entry name" value="Phosphofructokinase"/>
    <property type="match status" value="1"/>
</dbReference>
<dbReference type="GO" id="GO:0006002">
    <property type="term" value="P:fructose 6-phosphate metabolic process"/>
    <property type="evidence" value="ECO:0007669"/>
    <property type="project" value="InterPro"/>
</dbReference>
<dbReference type="PANTHER" id="PTHR13697">
    <property type="entry name" value="PHOSPHOFRUCTOKINASE"/>
    <property type="match status" value="1"/>
</dbReference>
<dbReference type="EC" id="2.7.1.11" evidence="4"/>
<dbReference type="GO" id="GO:0005524">
    <property type="term" value="F:ATP binding"/>
    <property type="evidence" value="ECO:0007669"/>
    <property type="project" value="TreeGrafter"/>
</dbReference>
<accession>A0AAT9HQ42</accession>
<dbReference type="EMBL" id="AP035768">
    <property type="protein sequence ID" value="BFO19530.1"/>
    <property type="molecule type" value="Genomic_DNA"/>
</dbReference>
<dbReference type="FunFam" id="3.40.50.450:FF:000006">
    <property type="entry name" value="ATP-dependent 6-phosphofructokinase"/>
    <property type="match status" value="1"/>
</dbReference>
<sequence>MRIGVLTSGGDCPGLNAVIRSVVHRAVVDHGDEVIGFRDGWKGLLECDYLKLDLDAVSGILARGGTILGSSRVRPGHLRDGVERAKGHVAELGLDAIIPIGGEGTLKAARLLSDNGLPIVGVPKTIDNDIAVTDVTFGFDTAVGVATEALDRLKTTAESHQRVLIVEVMGRHTGWIALHSGMAAGAHAVVVPERPFDIDELTAKVGERFSAGKRFAIVVAAEGPSRSPGPWTSTRAARTSTAMSGSPGSPGSSPRTGGPPRQGGAAGDPRACAARGTPTAYDRVLATRFGWHAVEAVHRGVRHDDGSAGHRHRDGVVGGGRGDVEDGACGQVRGSGVCSLAGSRYPRRAAGRPWLLAPPRRSRTGCFTDPGHRSGRGRPYSECGQIAQNPHETGAGGWITAGTV</sequence>
<feature type="domain" description="Phosphofructokinase" evidence="13">
    <location>
        <begin position="2"/>
        <end position="226"/>
    </location>
</feature>
<gene>
    <name evidence="14" type="ORF">SHKM778_59180</name>
</gene>
<dbReference type="GO" id="GO:0046872">
    <property type="term" value="F:metal ion binding"/>
    <property type="evidence" value="ECO:0007669"/>
    <property type="project" value="UniProtKB-KW"/>
</dbReference>
<dbReference type="InterPro" id="IPR022953">
    <property type="entry name" value="ATP_PFK"/>
</dbReference>
<evidence type="ECO:0000256" key="3">
    <source>
        <dbReference type="ARBA" id="ARBA00004679"/>
    </source>
</evidence>
<organism evidence="14">
    <name type="scientific">Streptomyces haneummycinicus</name>
    <dbReference type="NCBI Taxonomy" id="3074435"/>
    <lineage>
        <taxon>Bacteria</taxon>
        <taxon>Bacillati</taxon>
        <taxon>Actinomycetota</taxon>
        <taxon>Actinomycetes</taxon>
        <taxon>Kitasatosporales</taxon>
        <taxon>Streptomycetaceae</taxon>
        <taxon>Streptomyces</taxon>
    </lineage>
</organism>
<dbReference type="PRINTS" id="PR00476">
    <property type="entry name" value="PHFRCTKINASE"/>
</dbReference>
<dbReference type="GO" id="GO:0003872">
    <property type="term" value="F:6-phosphofructokinase activity"/>
    <property type="evidence" value="ECO:0007669"/>
    <property type="project" value="UniProtKB-EC"/>
</dbReference>
<evidence type="ECO:0000256" key="11">
    <source>
        <dbReference type="ARBA" id="ARBA00038478"/>
    </source>
</evidence>
<evidence type="ECO:0000259" key="13">
    <source>
        <dbReference type="Pfam" id="PF00365"/>
    </source>
</evidence>
<dbReference type="GO" id="GO:0048029">
    <property type="term" value="F:monosaccharide binding"/>
    <property type="evidence" value="ECO:0007669"/>
    <property type="project" value="TreeGrafter"/>
</dbReference>
<dbReference type="GO" id="GO:0005945">
    <property type="term" value="C:6-phosphofructokinase complex"/>
    <property type="evidence" value="ECO:0007669"/>
    <property type="project" value="TreeGrafter"/>
</dbReference>
<evidence type="ECO:0000256" key="9">
    <source>
        <dbReference type="ARBA" id="ARBA00022842"/>
    </source>
</evidence>
<feature type="region of interest" description="Disordered" evidence="12">
    <location>
        <begin position="361"/>
        <end position="380"/>
    </location>
</feature>
<comment type="cofactor">
    <cofactor evidence="1">
        <name>Mg(2+)</name>
        <dbReference type="ChEBI" id="CHEBI:18420"/>
    </cofactor>
</comment>
<reference evidence="14" key="2">
    <citation type="submission" date="2024-07" db="EMBL/GenBank/DDBJ databases">
        <title>Streptomyces haneummycinica sp. nov., a new antibiotic-producing actinobacterium isolated from marine sediment.</title>
        <authorList>
            <person name="Uemura M."/>
            <person name="Hamada M."/>
            <person name="Hirano S."/>
            <person name="Kobayashi K."/>
            <person name="Ohshiro T."/>
            <person name="Kobayashi T."/>
            <person name="Terahara T."/>
        </authorList>
    </citation>
    <scope>NUCLEOTIDE SEQUENCE</scope>
    <source>
        <strain evidence="14">KM77-8</strain>
    </source>
</reference>
<comment type="subcellular location">
    <subcellularLocation>
        <location evidence="2">Cytoplasm</location>
    </subcellularLocation>
</comment>
<comment type="similarity">
    <text evidence="11">Belongs to the phosphofructokinase type A (PFKA) family.</text>
</comment>
<evidence type="ECO:0000256" key="4">
    <source>
        <dbReference type="ARBA" id="ARBA00012055"/>
    </source>
</evidence>
<evidence type="ECO:0000256" key="6">
    <source>
        <dbReference type="ARBA" id="ARBA00022679"/>
    </source>
</evidence>
<dbReference type="Gene3D" id="3.40.50.460">
    <property type="entry name" value="Phosphofructokinase domain"/>
    <property type="match status" value="1"/>
</dbReference>
<dbReference type="GO" id="GO:0042802">
    <property type="term" value="F:identical protein binding"/>
    <property type="evidence" value="ECO:0007669"/>
    <property type="project" value="TreeGrafter"/>
</dbReference>
<dbReference type="Pfam" id="PF00365">
    <property type="entry name" value="PFK"/>
    <property type="match status" value="1"/>
</dbReference>
<dbReference type="InterPro" id="IPR035966">
    <property type="entry name" value="PKF_sf"/>
</dbReference>
<dbReference type="InterPro" id="IPR000023">
    <property type="entry name" value="Phosphofructokinase_dom"/>
</dbReference>
<keyword evidence="7" id="KW-0479">Metal-binding</keyword>
<protein>
    <recommendedName>
        <fullName evidence="4">6-phosphofructokinase</fullName>
        <ecNumber evidence="4">2.7.1.11</ecNumber>
    </recommendedName>
</protein>
<dbReference type="Gene3D" id="3.40.50.450">
    <property type="match status" value="1"/>
</dbReference>
<keyword evidence="8" id="KW-0418">Kinase</keyword>
<dbReference type="NCBIfam" id="NF002872">
    <property type="entry name" value="PRK03202.1"/>
    <property type="match status" value="1"/>
</dbReference>
<dbReference type="PANTHER" id="PTHR13697:SF52">
    <property type="entry name" value="ATP-DEPENDENT 6-PHOSPHOFRUCTOKINASE 3"/>
    <property type="match status" value="1"/>
</dbReference>
<keyword evidence="10" id="KW-0324">Glycolysis</keyword>
<feature type="compositionally biased region" description="Low complexity" evidence="12">
    <location>
        <begin position="232"/>
        <end position="259"/>
    </location>
</feature>
<dbReference type="GO" id="GO:0061621">
    <property type="term" value="P:canonical glycolysis"/>
    <property type="evidence" value="ECO:0007669"/>
    <property type="project" value="TreeGrafter"/>
</dbReference>
<evidence type="ECO:0000256" key="7">
    <source>
        <dbReference type="ARBA" id="ARBA00022723"/>
    </source>
</evidence>
<feature type="region of interest" description="Disordered" evidence="12">
    <location>
        <begin position="223"/>
        <end position="274"/>
    </location>
</feature>
<evidence type="ECO:0000256" key="5">
    <source>
        <dbReference type="ARBA" id="ARBA00022490"/>
    </source>
</evidence>
<evidence type="ECO:0000256" key="8">
    <source>
        <dbReference type="ARBA" id="ARBA00022777"/>
    </source>
</evidence>
<dbReference type="AlphaFoldDB" id="A0AAT9HQ42"/>
<proteinExistence type="inferred from homology"/>
<reference evidence="14" key="1">
    <citation type="submission" date="2024-06" db="EMBL/GenBank/DDBJ databases">
        <authorList>
            <consortium name="consrtm"/>
            <person name="Uemura M."/>
            <person name="Terahara T."/>
        </authorList>
    </citation>
    <scope>NUCLEOTIDE SEQUENCE</scope>
    <source>
        <strain evidence="14">KM77-8</strain>
    </source>
</reference>
<dbReference type="GO" id="GO:0016208">
    <property type="term" value="F:AMP binding"/>
    <property type="evidence" value="ECO:0007669"/>
    <property type="project" value="TreeGrafter"/>
</dbReference>
<dbReference type="FunFam" id="3.40.50.460:FF:000002">
    <property type="entry name" value="ATP-dependent 6-phosphofructokinase"/>
    <property type="match status" value="1"/>
</dbReference>
<name>A0AAT9HQ42_9ACTN</name>
<evidence type="ECO:0000256" key="12">
    <source>
        <dbReference type="SAM" id="MobiDB-lite"/>
    </source>
</evidence>
<dbReference type="GO" id="GO:0030388">
    <property type="term" value="P:fructose 1,6-bisphosphate metabolic process"/>
    <property type="evidence" value="ECO:0007669"/>
    <property type="project" value="TreeGrafter"/>
</dbReference>
<evidence type="ECO:0000256" key="1">
    <source>
        <dbReference type="ARBA" id="ARBA00001946"/>
    </source>
</evidence>
<evidence type="ECO:0000256" key="2">
    <source>
        <dbReference type="ARBA" id="ARBA00004496"/>
    </source>
</evidence>
<evidence type="ECO:0000256" key="10">
    <source>
        <dbReference type="ARBA" id="ARBA00023152"/>
    </source>
</evidence>
<dbReference type="GO" id="GO:0070095">
    <property type="term" value="F:fructose-6-phosphate binding"/>
    <property type="evidence" value="ECO:0007669"/>
    <property type="project" value="TreeGrafter"/>
</dbReference>
<comment type="pathway">
    <text evidence="3">Carbohydrate degradation; glycolysis; D-glyceraldehyde 3-phosphate and glycerone phosphate from D-glucose: step 3/4.</text>
</comment>
<keyword evidence="6" id="KW-0808">Transferase</keyword>
<keyword evidence="9" id="KW-0460">Magnesium</keyword>